<accession>A0A6A6XMQ6</accession>
<dbReference type="InterPro" id="IPR014748">
    <property type="entry name" value="Enoyl-CoA_hydra_C"/>
</dbReference>
<dbReference type="PANTHER" id="PTHR11941:SF54">
    <property type="entry name" value="ENOYL-COA HYDRATASE, MITOCHONDRIAL"/>
    <property type="match status" value="1"/>
</dbReference>
<evidence type="ECO:0000256" key="2">
    <source>
        <dbReference type="ARBA" id="ARBA00005254"/>
    </source>
</evidence>
<dbReference type="InterPro" id="IPR029045">
    <property type="entry name" value="ClpP/crotonase-like_dom_sf"/>
</dbReference>
<organism evidence="6 7">
    <name type="scientific">Melanomma pulvis-pyrius CBS 109.77</name>
    <dbReference type="NCBI Taxonomy" id="1314802"/>
    <lineage>
        <taxon>Eukaryota</taxon>
        <taxon>Fungi</taxon>
        <taxon>Dikarya</taxon>
        <taxon>Ascomycota</taxon>
        <taxon>Pezizomycotina</taxon>
        <taxon>Dothideomycetes</taxon>
        <taxon>Pleosporomycetidae</taxon>
        <taxon>Pleosporales</taxon>
        <taxon>Melanommataceae</taxon>
        <taxon>Melanomma</taxon>
    </lineage>
</organism>
<evidence type="ECO:0000256" key="4">
    <source>
        <dbReference type="ARBA" id="ARBA00023239"/>
    </source>
</evidence>
<dbReference type="Gene3D" id="1.10.12.10">
    <property type="entry name" value="Lyase 2-enoyl-coa Hydratase, Chain A, domain 2"/>
    <property type="match status" value="1"/>
</dbReference>
<dbReference type="EMBL" id="MU001798">
    <property type="protein sequence ID" value="KAF2797821.1"/>
    <property type="molecule type" value="Genomic_DNA"/>
</dbReference>
<dbReference type="InterPro" id="IPR001753">
    <property type="entry name" value="Enoyl-CoA_hydra/iso"/>
</dbReference>
<dbReference type="FunFam" id="1.10.12.10:FF:000001">
    <property type="entry name" value="Probable enoyl-CoA hydratase, mitochondrial"/>
    <property type="match status" value="1"/>
</dbReference>
<comment type="pathway">
    <text evidence="1">Mycotoxin biosynthesis.</text>
</comment>
<dbReference type="InterPro" id="IPR018376">
    <property type="entry name" value="Enoyl-CoA_hyd/isom_CS"/>
</dbReference>
<evidence type="ECO:0000256" key="5">
    <source>
        <dbReference type="RuleBase" id="RU003707"/>
    </source>
</evidence>
<dbReference type="Proteomes" id="UP000799757">
    <property type="component" value="Unassembled WGS sequence"/>
</dbReference>
<comment type="similarity">
    <text evidence="2 5">Belongs to the enoyl-CoA hydratase/isomerase family.</text>
</comment>
<dbReference type="GO" id="GO:0016853">
    <property type="term" value="F:isomerase activity"/>
    <property type="evidence" value="ECO:0007669"/>
    <property type="project" value="UniProtKB-KW"/>
</dbReference>
<protein>
    <submittedName>
        <fullName evidence="6">Enoyl-CoA hydratase/isomerase</fullName>
    </submittedName>
</protein>
<keyword evidence="6" id="KW-0413">Isomerase</keyword>
<reference evidence="6" key="1">
    <citation type="journal article" date="2020" name="Stud. Mycol.">
        <title>101 Dothideomycetes genomes: a test case for predicting lifestyles and emergence of pathogens.</title>
        <authorList>
            <person name="Haridas S."/>
            <person name="Albert R."/>
            <person name="Binder M."/>
            <person name="Bloem J."/>
            <person name="Labutti K."/>
            <person name="Salamov A."/>
            <person name="Andreopoulos B."/>
            <person name="Baker S."/>
            <person name="Barry K."/>
            <person name="Bills G."/>
            <person name="Bluhm B."/>
            <person name="Cannon C."/>
            <person name="Castanera R."/>
            <person name="Culley D."/>
            <person name="Daum C."/>
            <person name="Ezra D."/>
            <person name="Gonzalez J."/>
            <person name="Henrissat B."/>
            <person name="Kuo A."/>
            <person name="Liang C."/>
            <person name="Lipzen A."/>
            <person name="Lutzoni F."/>
            <person name="Magnuson J."/>
            <person name="Mondo S."/>
            <person name="Nolan M."/>
            <person name="Ohm R."/>
            <person name="Pangilinan J."/>
            <person name="Park H.-J."/>
            <person name="Ramirez L."/>
            <person name="Alfaro M."/>
            <person name="Sun H."/>
            <person name="Tritt A."/>
            <person name="Yoshinaga Y."/>
            <person name="Zwiers L.-H."/>
            <person name="Turgeon B."/>
            <person name="Goodwin S."/>
            <person name="Spatafora J."/>
            <person name="Crous P."/>
            <person name="Grigoriev I."/>
        </authorList>
    </citation>
    <scope>NUCLEOTIDE SEQUENCE</scope>
    <source>
        <strain evidence="6">CBS 109.77</strain>
    </source>
</reference>
<dbReference type="AlphaFoldDB" id="A0A6A6XMQ6"/>
<keyword evidence="3" id="KW-0843">Virulence</keyword>
<dbReference type="FunFam" id="3.90.226.10:FF:000009">
    <property type="entry name" value="Carnitinyl-CoA dehydratase"/>
    <property type="match status" value="1"/>
</dbReference>
<proteinExistence type="inferred from homology"/>
<dbReference type="PANTHER" id="PTHR11941">
    <property type="entry name" value="ENOYL-COA HYDRATASE-RELATED"/>
    <property type="match status" value="1"/>
</dbReference>
<dbReference type="OrthoDB" id="2018133at2759"/>
<dbReference type="GO" id="GO:0006635">
    <property type="term" value="P:fatty acid beta-oxidation"/>
    <property type="evidence" value="ECO:0007669"/>
    <property type="project" value="TreeGrafter"/>
</dbReference>
<dbReference type="GO" id="GO:0005739">
    <property type="term" value="C:mitochondrion"/>
    <property type="evidence" value="ECO:0007669"/>
    <property type="project" value="TreeGrafter"/>
</dbReference>
<name>A0A6A6XMQ6_9PLEO</name>
<sequence>MDALAENPSNVLLSIRETGVAVVQLNRPLKRNALSQHVIDNLTTTLRQLSRETAVRVVVLTSAGQSPFCAGADLSELGQISTVEAFERGWLKDLEDAFAGFRKPVIAAVRGFAFGGGFEIALMCDMIYTSADAKFGFPEIKLSTIPGAGGTQRLTKALGKHKAMELILTGSPTTAAEMERFGIVNRVCSAEEDVVDVSLKVAETVATFSAPAIGMAKQAVKAAEATTLTTGLEIERSLYYSTFSLQDCQEGIAAFLQKRSPSFQDR</sequence>
<dbReference type="Pfam" id="PF00378">
    <property type="entry name" value="ECH_1"/>
    <property type="match status" value="1"/>
</dbReference>
<keyword evidence="7" id="KW-1185">Reference proteome</keyword>
<evidence type="ECO:0000256" key="3">
    <source>
        <dbReference type="ARBA" id="ARBA00023026"/>
    </source>
</evidence>
<gene>
    <name evidence="6" type="ORF">K505DRAFT_234697</name>
</gene>
<dbReference type="CDD" id="cd06558">
    <property type="entry name" value="crotonase-like"/>
    <property type="match status" value="1"/>
</dbReference>
<keyword evidence="4" id="KW-0456">Lyase</keyword>
<evidence type="ECO:0000313" key="6">
    <source>
        <dbReference type="EMBL" id="KAF2797821.1"/>
    </source>
</evidence>
<evidence type="ECO:0000256" key="1">
    <source>
        <dbReference type="ARBA" id="ARBA00004685"/>
    </source>
</evidence>
<evidence type="ECO:0000313" key="7">
    <source>
        <dbReference type="Proteomes" id="UP000799757"/>
    </source>
</evidence>
<dbReference type="PROSITE" id="PS00166">
    <property type="entry name" value="ENOYL_COA_HYDRATASE"/>
    <property type="match status" value="1"/>
</dbReference>
<dbReference type="GO" id="GO:0016836">
    <property type="term" value="F:hydro-lyase activity"/>
    <property type="evidence" value="ECO:0007669"/>
    <property type="project" value="UniProtKB-ARBA"/>
</dbReference>
<dbReference type="SUPFAM" id="SSF52096">
    <property type="entry name" value="ClpP/crotonase"/>
    <property type="match status" value="1"/>
</dbReference>
<dbReference type="Gene3D" id="3.90.226.10">
    <property type="entry name" value="2-enoyl-CoA Hydratase, Chain A, domain 1"/>
    <property type="match status" value="1"/>
</dbReference>